<organism evidence="1 2">
    <name type="scientific">Elysia crispata</name>
    <name type="common">lettuce slug</name>
    <dbReference type="NCBI Taxonomy" id="231223"/>
    <lineage>
        <taxon>Eukaryota</taxon>
        <taxon>Metazoa</taxon>
        <taxon>Spiralia</taxon>
        <taxon>Lophotrochozoa</taxon>
        <taxon>Mollusca</taxon>
        <taxon>Gastropoda</taxon>
        <taxon>Heterobranchia</taxon>
        <taxon>Euthyneura</taxon>
        <taxon>Panpulmonata</taxon>
        <taxon>Sacoglossa</taxon>
        <taxon>Placobranchoidea</taxon>
        <taxon>Plakobranchidae</taxon>
        <taxon>Elysia</taxon>
    </lineage>
</organism>
<gene>
    <name evidence="1" type="ORF">RRG08_036362</name>
</gene>
<sequence>MDEGERRKIIGADMTQSSSLCRKSQPLRPLDSSLHTAWLHDVPSRRRLASKIPISRLHLSSRNIVPHQEQQQKPASTHMLLHQPRCCGDDIPCQR</sequence>
<evidence type="ECO:0000313" key="1">
    <source>
        <dbReference type="EMBL" id="KAK3770760.1"/>
    </source>
</evidence>
<dbReference type="Proteomes" id="UP001283361">
    <property type="component" value="Unassembled WGS sequence"/>
</dbReference>
<dbReference type="AlphaFoldDB" id="A0AAE1DI93"/>
<dbReference type="EMBL" id="JAWDGP010003786">
    <property type="protein sequence ID" value="KAK3770760.1"/>
    <property type="molecule type" value="Genomic_DNA"/>
</dbReference>
<accession>A0AAE1DI93</accession>
<proteinExistence type="predicted"/>
<evidence type="ECO:0000313" key="2">
    <source>
        <dbReference type="Proteomes" id="UP001283361"/>
    </source>
</evidence>
<reference evidence="1" key="1">
    <citation type="journal article" date="2023" name="G3 (Bethesda)">
        <title>A reference genome for the long-term kleptoplast-retaining sea slug Elysia crispata morphotype clarki.</title>
        <authorList>
            <person name="Eastman K.E."/>
            <person name="Pendleton A.L."/>
            <person name="Shaikh M.A."/>
            <person name="Suttiyut T."/>
            <person name="Ogas R."/>
            <person name="Tomko P."/>
            <person name="Gavelis G."/>
            <person name="Widhalm J.R."/>
            <person name="Wisecaver J.H."/>
        </authorList>
    </citation>
    <scope>NUCLEOTIDE SEQUENCE</scope>
    <source>
        <strain evidence="1">ECLA1</strain>
    </source>
</reference>
<protein>
    <submittedName>
        <fullName evidence="1">Uncharacterized protein</fullName>
    </submittedName>
</protein>
<name>A0AAE1DI93_9GAST</name>
<comment type="caution">
    <text evidence="1">The sequence shown here is derived from an EMBL/GenBank/DDBJ whole genome shotgun (WGS) entry which is preliminary data.</text>
</comment>
<keyword evidence="2" id="KW-1185">Reference proteome</keyword>